<dbReference type="HOGENOM" id="CLU_2759493_0_0_1"/>
<dbReference type="AlphaFoldDB" id="A0A0D0B4V7"/>
<dbReference type="Proteomes" id="UP000054485">
    <property type="component" value="Unassembled WGS sequence"/>
</dbReference>
<feature type="compositionally biased region" description="Polar residues" evidence="1">
    <location>
        <begin position="1"/>
        <end position="15"/>
    </location>
</feature>
<sequence length="70" mass="7601">MPTQASKSTIYSTTDSAHHCTTRPGPPKSRQNASREISPDSRRCTVKRGCGTGTKRSCAYRGSHTGHYSC</sequence>
<gene>
    <name evidence="2" type="ORF">CY34DRAFT_808876</name>
</gene>
<reference evidence="2 3" key="1">
    <citation type="submission" date="2014-04" db="EMBL/GenBank/DDBJ databases">
        <authorList>
            <consortium name="DOE Joint Genome Institute"/>
            <person name="Kuo A."/>
            <person name="Ruytinx J."/>
            <person name="Rineau F."/>
            <person name="Colpaert J."/>
            <person name="Kohler A."/>
            <person name="Nagy L.G."/>
            <person name="Floudas D."/>
            <person name="Copeland A."/>
            <person name="Barry K.W."/>
            <person name="Cichocki N."/>
            <person name="Veneault-Fourrey C."/>
            <person name="LaButti K."/>
            <person name="Lindquist E.A."/>
            <person name="Lipzen A."/>
            <person name="Lundell T."/>
            <person name="Morin E."/>
            <person name="Murat C."/>
            <person name="Sun H."/>
            <person name="Tunlid A."/>
            <person name="Henrissat B."/>
            <person name="Grigoriev I.V."/>
            <person name="Hibbett D.S."/>
            <person name="Martin F."/>
            <person name="Nordberg H.P."/>
            <person name="Cantor M.N."/>
            <person name="Hua S.X."/>
        </authorList>
    </citation>
    <scope>NUCLEOTIDE SEQUENCE [LARGE SCALE GENOMIC DNA]</scope>
    <source>
        <strain evidence="2 3">UH-Slu-Lm8-n1</strain>
    </source>
</reference>
<evidence type="ECO:0000256" key="1">
    <source>
        <dbReference type="SAM" id="MobiDB-lite"/>
    </source>
</evidence>
<proteinExistence type="predicted"/>
<evidence type="ECO:0000313" key="3">
    <source>
        <dbReference type="Proteomes" id="UP000054485"/>
    </source>
</evidence>
<evidence type="ECO:0000313" key="2">
    <source>
        <dbReference type="EMBL" id="KIK38898.1"/>
    </source>
</evidence>
<organism evidence="2 3">
    <name type="scientific">Suillus luteus UH-Slu-Lm8-n1</name>
    <dbReference type="NCBI Taxonomy" id="930992"/>
    <lineage>
        <taxon>Eukaryota</taxon>
        <taxon>Fungi</taxon>
        <taxon>Dikarya</taxon>
        <taxon>Basidiomycota</taxon>
        <taxon>Agaricomycotina</taxon>
        <taxon>Agaricomycetes</taxon>
        <taxon>Agaricomycetidae</taxon>
        <taxon>Boletales</taxon>
        <taxon>Suillineae</taxon>
        <taxon>Suillaceae</taxon>
        <taxon>Suillus</taxon>
    </lineage>
</organism>
<accession>A0A0D0B4V7</accession>
<name>A0A0D0B4V7_9AGAM</name>
<reference evidence="3" key="2">
    <citation type="submission" date="2015-01" db="EMBL/GenBank/DDBJ databases">
        <title>Evolutionary Origins and Diversification of the Mycorrhizal Mutualists.</title>
        <authorList>
            <consortium name="DOE Joint Genome Institute"/>
            <consortium name="Mycorrhizal Genomics Consortium"/>
            <person name="Kohler A."/>
            <person name="Kuo A."/>
            <person name="Nagy L.G."/>
            <person name="Floudas D."/>
            <person name="Copeland A."/>
            <person name="Barry K.W."/>
            <person name="Cichocki N."/>
            <person name="Veneault-Fourrey C."/>
            <person name="LaButti K."/>
            <person name="Lindquist E.A."/>
            <person name="Lipzen A."/>
            <person name="Lundell T."/>
            <person name="Morin E."/>
            <person name="Murat C."/>
            <person name="Riley R."/>
            <person name="Ohm R."/>
            <person name="Sun H."/>
            <person name="Tunlid A."/>
            <person name="Henrissat B."/>
            <person name="Grigoriev I.V."/>
            <person name="Hibbett D.S."/>
            <person name="Martin F."/>
        </authorList>
    </citation>
    <scope>NUCLEOTIDE SEQUENCE [LARGE SCALE GENOMIC DNA]</scope>
    <source>
        <strain evidence="3">UH-Slu-Lm8-n1</strain>
    </source>
</reference>
<protein>
    <submittedName>
        <fullName evidence="2">Uncharacterized protein</fullName>
    </submittedName>
</protein>
<keyword evidence="3" id="KW-1185">Reference proteome</keyword>
<dbReference type="EMBL" id="KN835368">
    <property type="protein sequence ID" value="KIK38898.1"/>
    <property type="molecule type" value="Genomic_DNA"/>
</dbReference>
<feature type="region of interest" description="Disordered" evidence="1">
    <location>
        <begin position="1"/>
        <end position="55"/>
    </location>
</feature>
<dbReference type="InParanoid" id="A0A0D0B4V7"/>